<proteinExistence type="predicted"/>
<sequence length="65" mass="6520">MQPRGLPREHAQPRGRTPPVARRATLPGAALPPAAPALAQPGPGRLGGVLSALAAAAVLGHMMQS</sequence>
<evidence type="ECO:0000313" key="3">
    <source>
        <dbReference type="Proteomes" id="UP000661507"/>
    </source>
</evidence>
<keyword evidence="3" id="KW-1185">Reference proteome</keyword>
<reference evidence="2" key="1">
    <citation type="journal article" date="2014" name="Int. J. Syst. Evol. Microbiol.">
        <title>Complete genome sequence of Corynebacterium casei LMG S-19264T (=DSM 44701T), isolated from a smear-ripened cheese.</title>
        <authorList>
            <consortium name="US DOE Joint Genome Institute (JGI-PGF)"/>
            <person name="Walter F."/>
            <person name="Albersmeier A."/>
            <person name="Kalinowski J."/>
            <person name="Ruckert C."/>
        </authorList>
    </citation>
    <scope>NUCLEOTIDE SEQUENCE</scope>
    <source>
        <strain evidence="2">CGMCC 1.3617</strain>
    </source>
</reference>
<protein>
    <submittedName>
        <fullName evidence="2">Uncharacterized protein</fullName>
    </submittedName>
</protein>
<accession>A0A917NVG2</accession>
<feature type="region of interest" description="Disordered" evidence="1">
    <location>
        <begin position="1"/>
        <end position="42"/>
    </location>
</feature>
<dbReference type="Proteomes" id="UP000661507">
    <property type="component" value="Unassembled WGS sequence"/>
</dbReference>
<dbReference type="EMBL" id="BMKW01000012">
    <property type="protein sequence ID" value="GGJ32269.1"/>
    <property type="molecule type" value="Genomic_DNA"/>
</dbReference>
<name>A0A917NVG2_9PROT</name>
<feature type="compositionally biased region" description="Basic and acidic residues" evidence="1">
    <location>
        <begin position="1"/>
        <end position="12"/>
    </location>
</feature>
<dbReference type="AlphaFoldDB" id="A0A917NVG2"/>
<evidence type="ECO:0000313" key="2">
    <source>
        <dbReference type="EMBL" id="GGJ32269.1"/>
    </source>
</evidence>
<feature type="compositionally biased region" description="Low complexity" evidence="1">
    <location>
        <begin position="21"/>
        <end position="42"/>
    </location>
</feature>
<organism evidence="2 3">
    <name type="scientific">Neoroseomonas lacus</name>
    <dbReference type="NCBI Taxonomy" id="287609"/>
    <lineage>
        <taxon>Bacteria</taxon>
        <taxon>Pseudomonadati</taxon>
        <taxon>Pseudomonadota</taxon>
        <taxon>Alphaproteobacteria</taxon>
        <taxon>Acetobacterales</taxon>
        <taxon>Acetobacteraceae</taxon>
        <taxon>Neoroseomonas</taxon>
    </lineage>
</organism>
<reference evidence="2" key="2">
    <citation type="submission" date="2020-09" db="EMBL/GenBank/DDBJ databases">
        <authorList>
            <person name="Sun Q."/>
            <person name="Zhou Y."/>
        </authorList>
    </citation>
    <scope>NUCLEOTIDE SEQUENCE</scope>
    <source>
        <strain evidence="2">CGMCC 1.3617</strain>
    </source>
</reference>
<comment type="caution">
    <text evidence="2">The sequence shown here is derived from an EMBL/GenBank/DDBJ whole genome shotgun (WGS) entry which is preliminary data.</text>
</comment>
<gene>
    <name evidence="2" type="ORF">GCM10011320_44730</name>
</gene>
<evidence type="ECO:0000256" key="1">
    <source>
        <dbReference type="SAM" id="MobiDB-lite"/>
    </source>
</evidence>